<dbReference type="EMBL" id="JAJJMB010005545">
    <property type="protein sequence ID" value="KAI3938397.1"/>
    <property type="molecule type" value="Genomic_DNA"/>
</dbReference>
<feature type="region of interest" description="Disordered" evidence="1">
    <location>
        <begin position="62"/>
        <end position="92"/>
    </location>
</feature>
<gene>
    <name evidence="2" type="ORF">MKW98_015296</name>
</gene>
<feature type="compositionally biased region" description="Basic and acidic residues" evidence="1">
    <location>
        <begin position="166"/>
        <end position="178"/>
    </location>
</feature>
<evidence type="ECO:0000256" key="1">
    <source>
        <dbReference type="SAM" id="MobiDB-lite"/>
    </source>
</evidence>
<feature type="region of interest" description="Disordered" evidence="1">
    <location>
        <begin position="166"/>
        <end position="186"/>
    </location>
</feature>
<evidence type="ECO:0000313" key="3">
    <source>
        <dbReference type="Proteomes" id="UP001202328"/>
    </source>
</evidence>
<accession>A0AAD4XRP9</accession>
<dbReference type="Proteomes" id="UP001202328">
    <property type="component" value="Unassembled WGS sequence"/>
</dbReference>
<protein>
    <submittedName>
        <fullName evidence="2">Uncharacterized protein</fullName>
    </submittedName>
</protein>
<comment type="caution">
    <text evidence="2">The sequence shown here is derived from an EMBL/GenBank/DDBJ whole genome shotgun (WGS) entry which is preliminary data.</text>
</comment>
<evidence type="ECO:0000313" key="2">
    <source>
        <dbReference type="EMBL" id="KAI3938397.1"/>
    </source>
</evidence>
<organism evidence="2 3">
    <name type="scientific">Papaver atlanticum</name>
    <dbReference type="NCBI Taxonomy" id="357466"/>
    <lineage>
        <taxon>Eukaryota</taxon>
        <taxon>Viridiplantae</taxon>
        <taxon>Streptophyta</taxon>
        <taxon>Embryophyta</taxon>
        <taxon>Tracheophyta</taxon>
        <taxon>Spermatophyta</taxon>
        <taxon>Magnoliopsida</taxon>
        <taxon>Ranunculales</taxon>
        <taxon>Papaveraceae</taxon>
        <taxon>Papaveroideae</taxon>
        <taxon>Papaver</taxon>
    </lineage>
</organism>
<keyword evidence="3" id="KW-1185">Reference proteome</keyword>
<dbReference type="AlphaFoldDB" id="A0AAD4XRP9"/>
<feature type="compositionally biased region" description="Polar residues" evidence="1">
    <location>
        <begin position="62"/>
        <end position="71"/>
    </location>
</feature>
<proteinExistence type="predicted"/>
<feature type="compositionally biased region" description="Polar residues" evidence="1">
    <location>
        <begin position="78"/>
        <end position="87"/>
    </location>
</feature>
<sequence length="252" mass="29115">MNSFEPRRYHKPQFIPSPFKVTLKLYWWLVSLIVYELMESFRSKWCNNQINFFVSLKPVRSNSKEGVTSRSPTRDGWVNQSPSTLKISPNPRYQMDLGAECGKNKETNHQRKNWPVENGSMDKPKKEFEEKLKKTVSKQGYVGNSLAHATDAVTKFSPLHLIENRRSQADSSHKRNNSEVEISSSPVRTPSFRVVVRTEEQWVEENVSKKRCANSEQRGEPPLKFLRTLSSVEKMEVTEVTSLDFGMSTILE</sequence>
<name>A0AAD4XRP9_9MAGN</name>
<reference evidence="2" key="1">
    <citation type="submission" date="2022-04" db="EMBL/GenBank/DDBJ databases">
        <title>A functionally conserved STORR gene fusion in Papaver species that diverged 16.8 million years ago.</title>
        <authorList>
            <person name="Catania T."/>
        </authorList>
    </citation>
    <scope>NUCLEOTIDE SEQUENCE</scope>
    <source>
        <strain evidence="2">S-188037</strain>
    </source>
</reference>